<proteinExistence type="predicted"/>
<feature type="coiled-coil region" evidence="1">
    <location>
        <begin position="253"/>
        <end position="311"/>
    </location>
</feature>
<dbReference type="InterPro" id="IPR021104">
    <property type="entry name" value="KfrA_DNA-bd_N"/>
</dbReference>
<keyword evidence="1" id="KW-0175">Coiled coil</keyword>
<accession>A0A917LNP1</accession>
<name>A0A917LNP1_9GAMM</name>
<comment type="caution">
    <text evidence="4">The sequence shown here is derived from an EMBL/GenBank/DDBJ whole genome shotgun (WGS) entry which is preliminary data.</text>
</comment>
<feature type="compositionally biased region" description="Basic and acidic residues" evidence="2">
    <location>
        <begin position="186"/>
        <end position="202"/>
    </location>
</feature>
<sequence length="328" mass="37512">MARGGITQPLVEDARKRLLARNVHPSIDAIRTELGNTGSKTTISNHLRAIEARESTRLDDEALLSNHVTDLVGQLARQLRQDAQETIEQAEQRQQAEVAGLQEALTVQTAETRQHQAQNTVLAQARDDLQAEVRGLRGALSKLEGDNCAQAQRIESLTEQVQDKQRQVNSLEEKHKHARQALEHYRGSVKEQREQDQRRHEQQVQQVQEEQRHLQQALAVKRDEQTQATREITRLFTEVTEVRKQSDGLTQQLGERERENRRLADKTVRLEQQAVALRQRKAAFEKQQRVNDQLKAKVQQLETELSVKNELLDRLSAGNNSDDVNRVS</sequence>
<evidence type="ECO:0000259" key="3">
    <source>
        <dbReference type="Pfam" id="PF11740"/>
    </source>
</evidence>
<dbReference type="AlphaFoldDB" id="A0A917LNP1"/>
<evidence type="ECO:0000256" key="2">
    <source>
        <dbReference type="SAM" id="MobiDB-lite"/>
    </source>
</evidence>
<dbReference type="Proteomes" id="UP000627715">
    <property type="component" value="Unassembled WGS sequence"/>
</dbReference>
<dbReference type="EMBL" id="BMIY01000001">
    <property type="protein sequence ID" value="GGG47509.1"/>
    <property type="molecule type" value="Genomic_DNA"/>
</dbReference>
<feature type="region of interest" description="Disordered" evidence="2">
    <location>
        <begin position="186"/>
        <end position="209"/>
    </location>
</feature>
<gene>
    <name evidence="4" type="ORF">GCM10011403_00730</name>
</gene>
<evidence type="ECO:0000313" key="5">
    <source>
        <dbReference type="Proteomes" id="UP000627715"/>
    </source>
</evidence>
<organism evidence="4 5">
    <name type="scientific">Pseudohongiella nitratireducens</name>
    <dbReference type="NCBI Taxonomy" id="1768907"/>
    <lineage>
        <taxon>Bacteria</taxon>
        <taxon>Pseudomonadati</taxon>
        <taxon>Pseudomonadota</taxon>
        <taxon>Gammaproteobacteria</taxon>
        <taxon>Pseudomonadales</taxon>
        <taxon>Pseudohongiellaceae</taxon>
        <taxon>Pseudohongiella</taxon>
    </lineage>
</organism>
<dbReference type="Pfam" id="PF11740">
    <property type="entry name" value="KfrA_N"/>
    <property type="match status" value="1"/>
</dbReference>
<evidence type="ECO:0000256" key="1">
    <source>
        <dbReference type="SAM" id="Coils"/>
    </source>
</evidence>
<keyword evidence="5" id="KW-1185">Reference proteome</keyword>
<evidence type="ECO:0000313" key="4">
    <source>
        <dbReference type="EMBL" id="GGG47509.1"/>
    </source>
</evidence>
<reference evidence="4" key="2">
    <citation type="submission" date="2020-09" db="EMBL/GenBank/DDBJ databases">
        <authorList>
            <person name="Sun Q."/>
            <person name="Zhou Y."/>
        </authorList>
    </citation>
    <scope>NUCLEOTIDE SEQUENCE</scope>
    <source>
        <strain evidence="4">CGMCC 1.15425</strain>
    </source>
</reference>
<reference evidence="4" key="1">
    <citation type="journal article" date="2014" name="Int. J. Syst. Evol. Microbiol.">
        <title>Complete genome sequence of Corynebacterium casei LMG S-19264T (=DSM 44701T), isolated from a smear-ripened cheese.</title>
        <authorList>
            <consortium name="US DOE Joint Genome Institute (JGI-PGF)"/>
            <person name="Walter F."/>
            <person name="Albersmeier A."/>
            <person name="Kalinowski J."/>
            <person name="Ruckert C."/>
        </authorList>
    </citation>
    <scope>NUCLEOTIDE SEQUENCE</scope>
    <source>
        <strain evidence="4">CGMCC 1.15425</strain>
    </source>
</reference>
<feature type="domain" description="KfrA N-terminal DNA-binding" evidence="3">
    <location>
        <begin position="10"/>
        <end position="117"/>
    </location>
</feature>
<protein>
    <submittedName>
        <fullName evidence="4">Integrase</fullName>
    </submittedName>
</protein>